<feature type="domain" description="Major facilitator superfamily (MFS) profile" evidence="7">
    <location>
        <begin position="9"/>
        <end position="388"/>
    </location>
</feature>
<feature type="transmembrane region" description="Helical" evidence="6">
    <location>
        <begin position="209"/>
        <end position="231"/>
    </location>
</feature>
<dbReference type="InterPro" id="IPR011701">
    <property type="entry name" value="MFS"/>
</dbReference>
<feature type="transmembrane region" description="Helical" evidence="6">
    <location>
        <begin position="163"/>
        <end position="182"/>
    </location>
</feature>
<reference evidence="8 9" key="1">
    <citation type="submission" date="2017-04" db="EMBL/GenBank/DDBJ databases">
        <title>Draft Aigarchaeota genome from a New Zealand hot spring.</title>
        <authorList>
            <person name="Reysenbach A.-L."/>
            <person name="Donaho J.A."/>
            <person name="Gerhart J."/>
            <person name="Kelley J.F."/>
            <person name="Kouba K."/>
            <person name="Podar M."/>
            <person name="Stott M."/>
        </authorList>
    </citation>
    <scope>NUCLEOTIDE SEQUENCE [LARGE SCALE GENOMIC DNA]</scope>
    <source>
        <strain evidence="8">NZ13_MG1</strain>
    </source>
</reference>
<feature type="transmembrane region" description="Helical" evidence="6">
    <location>
        <begin position="45"/>
        <end position="63"/>
    </location>
</feature>
<name>A0A2R7Y357_9ARCH</name>
<evidence type="ECO:0000256" key="6">
    <source>
        <dbReference type="SAM" id="Phobius"/>
    </source>
</evidence>
<keyword evidence="3 6" id="KW-0812">Transmembrane</keyword>
<comment type="caution">
    <text evidence="8">The sequence shown here is derived from an EMBL/GenBank/DDBJ whole genome shotgun (WGS) entry which is preliminary data.</text>
</comment>
<comment type="subcellular location">
    <subcellularLocation>
        <location evidence="1">Cell membrane</location>
        <topology evidence="1">Multi-pass membrane protein</topology>
    </subcellularLocation>
</comment>
<dbReference type="Proteomes" id="UP000244066">
    <property type="component" value="Unassembled WGS sequence"/>
</dbReference>
<protein>
    <recommendedName>
        <fullName evidence="7">Major facilitator superfamily (MFS) profile domain-containing protein</fullName>
    </recommendedName>
</protein>
<feature type="transmembrane region" description="Helical" evidence="6">
    <location>
        <begin position="362"/>
        <end position="384"/>
    </location>
</feature>
<gene>
    <name evidence="8" type="ORF">B9J98_04910</name>
</gene>
<dbReference type="Pfam" id="PF07690">
    <property type="entry name" value="MFS_1"/>
    <property type="match status" value="1"/>
</dbReference>
<accession>A0A2R7Y357</accession>
<keyword evidence="2" id="KW-1003">Cell membrane</keyword>
<dbReference type="PANTHER" id="PTHR43124">
    <property type="entry name" value="PURINE EFFLUX PUMP PBUE"/>
    <property type="match status" value="1"/>
</dbReference>
<feature type="transmembrane region" description="Helical" evidence="6">
    <location>
        <begin position="133"/>
        <end position="151"/>
    </location>
</feature>
<feature type="transmembrane region" description="Helical" evidence="6">
    <location>
        <begin position="75"/>
        <end position="93"/>
    </location>
</feature>
<evidence type="ECO:0000256" key="3">
    <source>
        <dbReference type="ARBA" id="ARBA00022692"/>
    </source>
</evidence>
<dbReference type="InterPro" id="IPR036259">
    <property type="entry name" value="MFS_trans_sf"/>
</dbReference>
<feature type="transmembrane region" description="Helical" evidence="6">
    <location>
        <begin position="105"/>
        <end position="126"/>
    </location>
</feature>
<organism evidence="8 9">
    <name type="scientific">Candidatus Terraquivivens tikiterensis</name>
    <dbReference type="NCBI Taxonomy" id="1980982"/>
    <lineage>
        <taxon>Archaea</taxon>
        <taxon>Nitrososphaerota</taxon>
        <taxon>Candidatus Wolframiiraptoraceae</taxon>
        <taxon>Candidatus Terraquivivens</taxon>
    </lineage>
</organism>
<dbReference type="GO" id="GO:0022857">
    <property type="term" value="F:transmembrane transporter activity"/>
    <property type="evidence" value="ECO:0007669"/>
    <property type="project" value="InterPro"/>
</dbReference>
<evidence type="ECO:0000259" key="7">
    <source>
        <dbReference type="PROSITE" id="PS50850"/>
    </source>
</evidence>
<keyword evidence="4 6" id="KW-1133">Transmembrane helix</keyword>
<evidence type="ECO:0000256" key="5">
    <source>
        <dbReference type="ARBA" id="ARBA00023136"/>
    </source>
</evidence>
<dbReference type="InterPro" id="IPR050189">
    <property type="entry name" value="MFS_Efflux_Transporters"/>
</dbReference>
<dbReference type="EMBL" id="NDWU01000011">
    <property type="protein sequence ID" value="PUA31985.1"/>
    <property type="molecule type" value="Genomic_DNA"/>
</dbReference>
<dbReference type="GO" id="GO:0005886">
    <property type="term" value="C:plasma membrane"/>
    <property type="evidence" value="ECO:0007669"/>
    <property type="project" value="UniProtKB-SubCell"/>
</dbReference>
<dbReference type="SUPFAM" id="SSF103473">
    <property type="entry name" value="MFS general substrate transporter"/>
    <property type="match status" value="1"/>
</dbReference>
<sequence length="388" mass="41163">MPTKYRWAVLSVAVFASVVTAINYFKPPPIMPILIQAFGLSYPMASLLMSSFSISAIIVSLPAGSLIERFGPKSVGTLMLVCLIIGSAVGSFAPDYETLLASRFLEGFAFGSALIFAPALITMWFPPNELGKALGIFAPCVPIGMLVSYAAAPALATASWQSVWWFTTLLSMIACVLFAALIKTPPYAPTYDLEKKAGRMGALGAYRNVNVWLVAFGWLCFNFAAIGFSTWVPTHLAEIGYPLATASLVATIPMIMCIPTGPMAGAVVDRIKSTKKPILASCVLSGIAFPLYTYSTGNIWTLVVYTVILGTIWGFMPTPTLASPGALLGPRLASVGLGILNFMSNVGYLIGPLVLGAVITMGWFIAFASLAPICLVGAIAVLFARELN</sequence>
<dbReference type="PROSITE" id="PS50850">
    <property type="entry name" value="MFS"/>
    <property type="match status" value="1"/>
</dbReference>
<feature type="transmembrane region" description="Helical" evidence="6">
    <location>
        <begin position="328"/>
        <end position="350"/>
    </location>
</feature>
<keyword evidence="5 6" id="KW-0472">Membrane</keyword>
<evidence type="ECO:0000256" key="4">
    <source>
        <dbReference type="ARBA" id="ARBA00022989"/>
    </source>
</evidence>
<dbReference type="Gene3D" id="1.20.1250.20">
    <property type="entry name" value="MFS general substrate transporter like domains"/>
    <property type="match status" value="2"/>
</dbReference>
<dbReference type="PANTHER" id="PTHR43124:SF3">
    <property type="entry name" value="CHLORAMPHENICOL EFFLUX PUMP RV0191"/>
    <property type="match status" value="1"/>
</dbReference>
<dbReference type="InterPro" id="IPR020846">
    <property type="entry name" value="MFS_dom"/>
</dbReference>
<proteinExistence type="predicted"/>
<evidence type="ECO:0000256" key="2">
    <source>
        <dbReference type="ARBA" id="ARBA00022475"/>
    </source>
</evidence>
<evidence type="ECO:0000313" key="8">
    <source>
        <dbReference type="EMBL" id="PUA31985.1"/>
    </source>
</evidence>
<feature type="transmembrane region" description="Helical" evidence="6">
    <location>
        <begin position="243"/>
        <end position="265"/>
    </location>
</feature>
<evidence type="ECO:0000256" key="1">
    <source>
        <dbReference type="ARBA" id="ARBA00004651"/>
    </source>
</evidence>
<feature type="transmembrane region" description="Helical" evidence="6">
    <location>
        <begin position="299"/>
        <end position="316"/>
    </location>
</feature>
<evidence type="ECO:0000313" key="9">
    <source>
        <dbReference type="Proteomes" id="UP000244066"/>
    </source>
</evidence>
<dbReference type="AlphaFoldDB" id="A0A2R7Y357"/>